<keyword evidence="2" id="KW-1185">Reference proteome</keyword>
<dbReference type="RefSeq" id="WP_309482074.1">
    <property type="nucleotide sequence ID" value="NZ_CP133720.1"/>
</dbReference>
<evidence type="ECO:0000313" key="2">
    <source>
        <dbReference type="Proteomes" id="UP001181355"/>
    </source>
</evidence>
<accession>A0ABY9RHB9</accession>
<dbReference type="EMBL" id="CP133720">
    <property type="protein sequence ID" value="WMW80582.1"/>
    <property type="molecule type" value="Genomic_DNA"/>
</dbReference>
<proteinExistence type="predicted"/>
<gene>
    <name evidence="1" type="ORF">RF679_18375</name>
</gene>
<protein>
    <submittedName>
        <fullName evidence="1">Uncharacterized protein</fullName>
    </submittedName>
</protein>
<sequence length="135" mass="15165">MKNFENTSDADALPEYPWLPFETITELEGWMELNNQELQKLIGNKPTTGQGICLRLIHGGEIYVHTNSDGDVLLDVTPEAEWVAPVITACTQVQPPRGQIWLVPQFSLTGLLLGLNSLIAATRLVLKHHYRLSRF</sequence>
<evidence type="ECO:0000313" key="1">
    <source>
        <dbReference type="EMBL" id="WMW80582.1"/>
    </source>
</evidence>
<organism evidence="1 2">
    <name type="scientific">Undibacterium cyanobacteriorum</name>
    <dbReference type="NCBI Taxonomy" id="3073561"/>
    <lineage>
        <taxon>Bacteria</taxon>
        <taxon>Pseudomonadati</taxon>
        <taxon>Pseudomonadota</taxon>
        <taxon>Betaproteobacteria</taxon>
        <taxon>Burkholderiales</taxon>
        <taxon>Oxalobacteraceae</taxon>
        <taxon>Undibacterium</taxon>
    </lineage>
</organism>
<reference evidence="1" key="1">
    <citation type="submission" date="2023-09" db="EMBL/GenBank/DDBJ databases">
        <title>Undibacterium sp. 20NA77.5 isolated from freshwater.</title>
        <authorList>
            <person name="Le V."/>
            <person name="Ko S.-R."/>
            <person name="Ahn C.-Y."/>
            <person name="Oh H.-M."/>
        </authorList>
    </citation>
    <scope>NUCLEOTIDE SEQUENCE</scope>
    <source>
        <strain evidence="1">20NA77.5</strain>
    </source>
</reference>
<name>A0ABY9RHB9_9BURK</name>
<dbReference type="Proteomes" id="UP001181355">
    <property type="component" value="Chromosome"/>
</dbReference>